<feature type="transmembrane region" description="Helical" evidence="1">
    <location>
        <begin position="156"/>
        <end position="180"/>
    </location>
</feature>
<feature type="transmembrane region" description="Helical" evidence="1">
    <location>
        <begin position="77"/>
        <end position="98"/>
    </location>
</feature>
<dbReference type="KEGG" id="pms:KNP414_03442"/>
<dbReference type="HOGENOM" id="CLU_1459951_0_0_9"/>
<sequence>MQPPFRDLAMAQGAAAVVLFLLVPAATLLGPGMHRTAGMLHGLAASLTVLVATYTWHAFYDYARGRGAGRSRLARRLGMTNGLTLLTLVTANWLYIGYQAPEGASEWFKLHLPAGHWVVMEYKEFVSLMTLPCGVAAQVILQRLGGGRSPSEGVRLVLGILLTMLWLCMLVGFAFGLILVKWKAV</sequence>
<evidence type="ECO:0000313" key="2">
    <source>
        <dbReference type="EMBL" id="AEI42000.1"/>
    </source>
</evidence>
<dbReference type="AlphaFoldDB" id="F8F8T8"/>
<feature type="transmembrane region" description="Helical" evidence="1">
    <location>
        <begin position="37"/>
        <end position="56"/>
    </location>
</feature>
<dbReference type="EMBL" id="CP002869">
    <property type="protein sequence ID" value="AEI42000.1"/>
    <property type="molecule type" value="Genomic_DNA"/>
</dbReference>
<evidence type="ECO:0000313" key="3">
    <source>
        <dbReference type="Proteomes" id="UP000006620"/>
    </source>
</evidence>
<proteinExistence type="predicted"/>
<keyword evidence="1" id="KW-0812">Transmembrane</keyword>
<keyword evidence="1" id="KW-0472">Membrane</keyword>
<organism evidence="2 3">
    <name type="scientific">Paenibacillus mucilaginosus (strain KNP414)</name>
    <dbReference type="NCBI Taxonomy" id="1036673"/>
    <lineage>
        <taxon>Bacteria</taxon>
        <taxon>Bacillati</taxon>
        <taxon>Bacillota</taxon>
        <taxon>Bacilli</taxon>
        <taxon>Bacillales</taxon>
        <taxon>Paenibacillaceae</taxon>
        <taxon>Paenibacillus</taxon>
    </lineage>
</organism>
<dbReference type="PATRIC" id="fig|1036673.3.peg.3164"/>
<dbReference type="Proteomes" id="UP000006620">
    <property type="component" value="Chromosome"/>
</dbReference>
<protein>
    <submittedName>
        <fullName evidence="2">Uncharacterized protein</fullName>
    </submittedName>
</protein>
<gene>
    <name evidence="2" type="ordered locus">KNP414_03442</name>
</gene>
<accession>F8F8T8</accession>
<evidence type="ECO:0000256" key="1">
    <source>
        <dbReference type="SAM" id="Phobius"/>
    </source>
</evidence>
<reference evidence="3" key="1">
    <citation type="submission" date="2011-06" db="EMBL/GenBank/DDBJ databases">
        <title>Complete genome sequence of Paenibacillus mucilaginosus KNP414.</title>
        <authorList>
            <person name="Wang J."/>
            <person name="Hu S."/>
            <person name="Hu X."/>
            <person name="Zhang B."/>
            <person name="Dong D."/>
            <person name="Zhang S."/>
            <person name="Zhao K."/>
            <person name="Wu D."/>
        </authorList>
    </citation>
    <scope>NUCLEOTIDE SEQUENCE [LARGE SCALE GENOMIC DNA]</scope>
    <source>
        <strain evidence="3">KNP414</strain>
    </source>
</reference>
<name>F8F8T8_PAEMK</name>
<keyword evidence="1" id="KW-1133">Transmembrane helix</keyword>
<reference evidence="2 3" key="2">
    <citation type="journal article" date="2013" name="Genome Announc.">
        <title>Genome Sequence of Growth-Improving Paenibacillus mucilaginosus Strain KNP414.</title>
        <authorList>
            <person name="Lu J.J."/>
            <person name="Wang J.F."/>
            <person name="Hu X.F."/>
        </authorList>
    </citation>
    <scope>NUCLEOTIDE SEQUENCE [LARGE SCALE GENOMIC DNA]</scope>
    <source>
        <strain evidence="2 3">KNP414</strain>
    </source>
</reference>